<name>A0A2S4L4I0_9HYPO</name>
<feature type="region of interest" description="Disordered" evidence="1">
    <location>
        <begin position="334"/>
        <end position="418"/>
    </location>
</feature>
<feature type="compositionally biased region" description="Basic and acidic residues" evidence="1">
    <location>
        <begin position="355"/>
        <end position="376"/>
    </location>
</feature>
<dbReference type="Gene3D" id="3.10.590.10">
    <property type="entry name" value="ph1033 like domains"/>
    <property type="match status" value="1"/>
</dbReference>
<dbReference type="Pfam" id="PF04146">
    <property type="entry name" value="YTH"/>
    <property type="match status" value="1"/>
</dbReference>
<feature type="domain" description="YTH" evidence="2">
    <location>
        <begin position="189"/>
        <end position="326"/>
    </location>
</feature>
<dbReference type="PROSITE" id="PS50882">
    <property type="entry name" value="YTH"/>
    <property type="match status" value="1"/>
</dbReference>
<organism evidence="3 4">
    <name type="scientific">Tolypocladium paradoxum</name>
    <dbReference type="NCBI Taxonomy" id="94208"/>
    <lineage>
        <taxon>Eukaryota</taxon>
        <taxon>Fungi</taxon>
        <taxon>Dikarya</taxon>
        <taxon>Ascomycota</taxon>
        <taxon>Pezizomycotina</taxon>
        <taxon>Sordariomycetes</taxon>
        <taxon>Hypocreomycetidae</taxon>
        <taxon>Hypocreales</taxon>
        <taxon>Ophiocordycipitaceae</taxon>
        <taxon>Tolypocladium</taxon>
    </lineage>
</organism>
<reference evidence="3 4" key="1">
    <citation type="submission" date="2018-01" db="EMBL/GenBank/DDBJ databases">
        <title>Harnessing the power of phylogenomics to disentangle the directionality and signatures of interkingdom host jumping in the parasitic fungal genus Tolypocladium.</title>
        <authorList>
            <person name="Quandt C.A."/>
            <person name="Patterson W."/>
            <person name="Spatafora J.W."/>
        </authorList>
    </citation>
    <scope>NUCLEOTIDE SEQUENCE [LARGE SCALE GENOMIC DNA]</scope>
    <source>
        <strain evidence="3 4">NRBC 100945</strain>
    </source>
</reference>
<feature type="compositionally biased region" description="Polar residues" evidence="1">
    <location>
        <begin position="102"/>
        <end position="121"/>
    </location>
</feature>
<dbReference type="GO" id="GO:0000381">
    <property type="term" value="P:regulation of alternative mRNA splicing, via spliceosome"/>
    <property type="evidence" value="ECO:0007669"/>
    <property type="project" value="TreeGrafter"/>
</dbReference>
<keyword evidence="4" id="KW-1185">Reference proteome</keyword>
<proteinExistence type="predicted"/>
<dbReference type="AlphaFoldDB" id="A0A2S4L4I0"/>
<dbReference type="GO" id="GO:1990247">
    <property type="term" value="F:N6-methyladenosine-containing RNA reader activity"/>
    <property type="evidence" value="ECO:0007669"/>
    <property type="project" value="TreeGrafter"/>
</dbReference>
<gene>
    <name evidence="3" type="ORF">TPAR_02433</name>
</gene>
<dbReference type="GO" id="GO:0005654">
    <property type="term" value="C:nucleoplasm"/>
    <property type="evidence" value="ECO:0007669"/>
    <property type="project" value="TreeGrafter"/>
</dbReference>
<dbReference type="Proteomes" id="UP000237481">
    <property type="component" value="Unassembled WGS sequence"/>
</dbReference>
<comment type="caution">
    <text evidence="3">The sequence shown here is derived from an EMBL/GenBank/DDBJ whole genome shotgun (WGS) entry which is preliminary data.</text>
</comment>
<dbReference type="PANTHER" id="PTHR12357">
    <property type="entry name" value="YTH YT521-B HOMOLOGY DOMAIN-CONTAINING"/>
    <property type="match status" value="1"/>
</dbReference>
<dbReference type="InterPro" id="IPR045168">
    <property type="entry name" value="YTH_prot"/>
</dbReference>
<dbReference type="GO" id="GO:0003729">
    <property type="term" value="F:mRNA binding"/>
    <property type="evidence" value="ECO:0007669"/>
    <property type="project" value="TreeGrafter"/>
</dbReference>
<dbReference type="CDD" id="cd21134">
    <property type="entry name" value="YTH"/>
    <property type="match status" value="1"/>
</dbReference>
<feature type="compositionally biased region" description="Polar residues" evidence="1">
    <location>
        <begin position="134"/>
        <end position="145"/>
    </location>
</feature>
<sequence length="418" mass="45661">MDRTSSIDVNAEASDQAKMAAIARDDANLTPSGDAIDNAASLQRLLLHNADLALWLEHTRFFDLAHRERVLSGLRKLKSMEEERAKLLQELHGSTGGLMQSPAAQTSSLTQSPAAQSTTEVTTSKPLPPPSPTYFASSTPTSASGSIHGGFTADRTMAPPLPLAATSTIKGTPGYFKPRRHLAHAVTDSRFFLVKCSNTANVYMSQRDVSGLWVTQAKNGPAFTEAFKDCQSVILFFSINKSRGFQGFARMVSAPDPTIAKPDWIQKINLTAVTDPFRVEWINTAETDFDDVGELKNPMNEYRSVVVGRDGQEYPPECGRKMIALMNAAAQRPVRPYVPQPPQPRPMPYAGRSSEPTRSRSDSPDKDDDAARVERPWRKRDRVVVGAPQTTATIPLSQSAALGPEPRSRPGGVNLIDY</sequence>
<dbReference type="STRING" id="94208.A0A2S4L4I0"/>
<dbReference type="EMBL" id="PKSG01000253">
    <property type="protein sequence ID" value="POR37356.1"/>
    <property type="molecule type" value="Genomic_DNA"/>
</dbReference>
<dbReference type="PANTHER" id="PTHR12357:SF3">
    <property type="entry name" value="YTH DOMAIN-CONTAINING PROTEIN 1"/>
    <property type="match status" value="1"/>
</dbReference>
<evidence type="ECO:0000259" key="2">
    <source>
        <dbReference type="PROSITE" id="PS50882"/>
    </source>
</evidence>
<evidence type="ECO:0000256" key="1">
    <source>
        <dbReference type="SAM" id="MobiDB-lite"/>
    </source>
</evidence>
<dbReference type="OrthoDB" id="6103986at2759"/>
<dbReference type="GO" id="GO:0000398">
    <property type="term" value="P:mRNA splicing, via spliceosome"/>
    <property type="evidence" value="ECO:0007669"/>
    <property type="project" value="TreeGrafter"/>
</dbReference>
<accession>A0A2S4L4I0</accession>
<evidence type="ECO:0000313" key="3">
    <source>
        <dbReference type="EMBL" id="POR37356.1"/>
    </source>
</evidence>
<dbReference type="InterPro" id="IPR007275">
    <property type="entry name" value="YTH_domain"/>
</dbReference>
<feature type="compositionally biased region" description="Pro residues" evidence="1">
    <location>
        <begin position="336"/>
        <end position="347"/>
    </location>
</feature>
<evidence type="ECO:0000313" key="4">
    <source>
        <dbReference type="Proteomes" id="UP000237481"/>
    </source>
</evidence>
<feature type="compositionally biased region" description="Polar residues" evidence="1">
    <location>
        <begin position="388"/>
        <end position="400"/>
    </location>
</feature>
<feature type="region of interest" description="Disordered" evidence="1">
    <location>
        <begin position="95"/>
        <end position="151"/>
    </location>
</feature>
<protein>
    <recommendedName>
        <fullName evidence="2">YTH domain-containing protein</fullName>
    </recommendedName>
</protein>